<evidence type="ECO:0008006" key="18">
    <source>
        <dbReference type="Google" id="ProtNLM"/>
    </source>
</evidence>
<feature type="transmembrane region" description="Helical" evidence="15">
    <location>
        <begin position="7"/>
        <end position="26"/>
    </location>
</feature>
<accession>A0A1B6DS13</accession>
<dbReference type="EMBL" id="GEDC01008869">
    <property type="protein sequence ID" value="JAS28429.1"/>
    <property type="molecule type" value="Transcribed_RNA"/>
</dbReference>
<dbReference type="GO" id="GO:0020037">
    <property type="term" value="F:heme binding"/>
    <property type="evidence" value="ECO:0007669"/>
    <property type="project" value="InterPro"/>
</dbReference>
<evidence type="ECO:0000256" key="9">
    <source>
        <dbReference type="ARBA" id="ARBA00023002"/>
    </source>
</evidence>
<name>A0A1B6DS13_9HEMI</name>
<keyword evidence="15" id="KW-0812">Transmembrane</keyword>
<dbReference type="PANTHER" id="PTHR24292">
    <property type="entry name" value="CYTOCHROME P450"/>
    <property type="match status" value="1"/>
</dbReference>
<evidence type="ECO:0000256" key="12">
    <source>
        <dbReference type="ARBA" id="ARBA00023136"/>
    </source>
</evidence>
<dbReference type="GO" id="GO:0004497">
    <property type="term" value="F:monooxygenase activity"/>
    <property type="evidence" value="ECO:0007669"/>
    <property type="project" value="UniProtKB-KW"/>
</dbReference>
<feature type="binding site" description="axial binding residue" evidence="13">
    <location>
        <position position="465"/>
    </location>
    <ligand>
        <name>heme</name>
        <dbReference type="ChEBI" id="CHEBI:30413"/>
    </ligand>
    <ligandPart>
        <name>Fe</name>
        <dbReference type="ChEBI" id="CHEBI:18248"/>
    </ligandPart>
</feature>
<keyword evidence="9 14" id="KW-0560">Oxidoreductase</keyword>
<evidence type="ECO:0000256" key="5">
    <source>
        <dbReference type="ARBA" id="ARBA00022617"/>
    </source>
</evidence>
<evidence type="ECO:0000256" key="15">
    <source>
        <dbReference type="SAM" id="Phobius"/>
    </source>
</evidence>
<keyword evidence="10 13" id="KW-0408">Iron</keyword>
<evidence type="ECO:0000256" key="2">
    <source>
        <dbReference type="ARBA" id="ARBA00004174"/>
    </source>
</evidence>
<gene>
    <name evidence="16" type="ORF">g.29545</name>
    <name evidence="17" type="ORF">g.29546</name>
</gene>
<dbReference type="InterPro" id="IPR050476">
    <property type="entry name" value="Insect_CytP450_Detox"/>
</dbReference>
<dbReference type="PRINTS" id="PR00463">
    <property type="entry name" value="EP450I"/>
</dbReference>
<dbReference type="PROSITE" id="PS00086">
    <property type="entry name" value="CYTOCHROME_P450"/>
    <property type="match status" value="1"/>
</dbReference>
<evidence type="ECO:0000256" key="6">
    <source>
        <dbReference type="ARBA" id="ARBA00022723"/>
    </source>
</evidence>
<dbReference type="InterPro" id="IPR017972">
    <property type="entry name" value="Cyt_P450_CS"/>
</dbReference>
<dbReference type="InterPro" id="IPR036396">
    <property type="entry name" value="Cyt_P450_sf"/>
</dbReference>
<sequence>MEFVLDTLSLTLCLVVVFVTSLYMYGTRTFNYWKVRGIPYLKPLPFVGTQLFMFTNSASHIDYYSDIYKQYDKERYVGLFQFQDPQLFVRDPKMINDILISNFNDFHDRGLYTNFKLNPLNATLLRLEGSMWRNLRKKSSPVFTVGKLKTMIGEVEKIALDLVRLMEKKTEESACVDVRELAVQFTTKAIGSVAFGVDLDTLDDPESEFVKKAANVFGYTARRVTNELLSSVHPKLTTLLGLKSFDPKVERFYLDFVKDAVAYRENHNYQRNDFLQLLINLRKDDVLAKPSNDVVDSGYENSDFGDKEVVLDDKLLAANVFIFFIAGFDTTSTSLSHCLLELAVNPDIQEKTRQEILAMTKDTEKLTYEVIQSMKYLDQVISENLRKNSPVVNIFRKVTNPYQIPGTDVVLDKEVNIYIPIYAIHNDPKYYPEPHRFDPDRFSEENAANLNNGTYLPFGDGPRICIGKRFALMELKVALIHLLTRFKFGVTEKTEYPLEYRTGTMFLIPKGGIWLKVEKILK</sequence>
<dbReference type="PANTHER" id="PTHR24292:SF54">
    <property type="entry name" value="CYP9F3-RELATED"/>
    <property type="match status" value="1"/>
</dbReference>
<dbReference type="SUPFAM" id="SSF48264">
    <property type="entry name" value="Cytochrome P450"/>
    <property type="match status" value="1"/>
</dbReference>
<dbReference type="GO" id="GO:0005789">
    <property type="term" value="C:endoplasmic reticulum membrane"/>
    <property type="evidence" value="ECO:0007669"/>
    <property type="project" value="UniProtKB-SubCell"/>
</dbReference>
<reference evidence="16" key="1">
    <citation type="submission" date="2015-12" db="EMBL/GenBank/DDBJ databases">
        <title>De novo transcriptome assembly of four potential Pierce s Disease insect vectors from Arizona vineyards.</title>
        <authorList>
            <person name="Tassone E.E."/>
        </authorList>
    </citation>
    <scope>NUCLEOTIDE SEQUENCE</scope>
</reference>
<dbReference type="PRINTS" id="PR00385">
    <property type="entry name" value="P450"/>
</dbReference>
<dbReference type="Gene3D" id="1.10.630.10">
    <property type="entry name" value="Cytochrome P450"/>
    <property type="match status" value="1"/>
</dbReference>
<dbReference type="InterPro" id="IPR001128">
    <property type="entry name" value="Cyt_P450"/>
</dbReference>
<dbReference type="AlphaFoldDB" id="A0A1B6DS13"/>
<comment type="similarity">
    <text evidence="4 14">Belongs to the cytochrome P450 family.</text>
</comment>
<evidence type="ECO:0000256" key="11">
    <source>
        <dbReference type="ARBA" id="ARBA00023033"/>
    </source>
</evidence>
<keyword evidence="12 15" id="KW-0472">Membrane</keyword>
<comment type="cofactor">
    <cofactor evidence="1 13">
        <name>heme</name>
        <dbReference type="ChEBI" id="CHEBI:30413"/>
    </cofactor>
</comment>
<evidence type="ECO:0000256" key="7">
    <source>
        <dbReference type="ARBA" id="ARBA00022824"/>
    </source>
</evidence>
<dbReference type="CDD" id="cd11056">
    <property type="entry name" value="CYP6-like"/>
    <property type="match status" value="1"/>
</dbReference>
<evidence type="ECO:0000256" key="4">
    <source>
        <dbReference type="ARBA" id="ARBA00010617"/>
    </source>
</evidence>
<evidence type="ECO:0000256" key="8">
    <source>
        <dbReference type="ARBA" id="ARBA00022848"/>
    </source>
</evidence>
<dbReference type="EMBL" id="GEDC01004041">
    <property type="protein sequence ID" value="JAS33257.1"/>
    <property type="molecule type" value="Transcribed_RNA"/>
</dbReference>
<dbReference type="FunFam" id="1.10.630.10:FF:000042">
    <property type="entry name" value="Cytochrome P450"/>
    <property type="match status" value="1"/>
</dbReference>
<keyword evidence="5 13" id="KW-0349">Heme</keyword>
<evidence type="ECO:0000256" key="1">
    <source>
        <dbReference type="ARBA" id="ARBA00001971"/>
    </source>
</evidence>
<dbReference type="GO" id="GO:0016705">
    <property type="term" value="F:oxidoreductase activity, acting on paired donors, with incorporation or reduction of molecular oxygen"/>
    <property type="evidence" value="ECO:0007669"/>
    <property type="project" value="InterPro"/>
</dbReference>
<evidence type="ECO:0000313" key="16">
    <source>
        <dbReference type="EMBL" id="JAS28429.1"/>
    </source>
</evidence>
<keyword evidence="11 14" id="KW-0503">Monooxygenase</keyword>
<evidence type="ECO:0000313" key="17">
    <source>
        <dbReference type="EMBL" id="JAS33257.1"/>
    </source>
</evidence>
<organism evidence="16">
    <name type="scientific">Clastoptera arizonana</name>
    <name type="common">Arizona spittle bug</name>
    <dbReference type="NCBI Taxonomy" id="38151"/>
    <lineage>
        <taxon>Eukaryota</taxon>
        <taxon>Metazoa</taxon>
        <taxon>Ecdysozoa</taxon>
        <taxon>Arthropoda</taxon>
        <taxon>Hexapoda</taxon>
        <taxon>Insecta</taxon>
        <taxon>Pterygota</taxon>
        <taxon>Neoptera</taxon>
        <taxon>Paraneoptera</taxon>
        <taxon>Hemiptera</taxon>
        <taxon>Auchenorrhyncha</taxon>
        <taxon>Cercopoidea</taxon>
        <taxon>Clastopteridae</taxon>
        <taxon>Clastoptera</taxon>
    </lineage>
</organism>
<evidence type="ECO:0000256" key="13">
    <source>
        <dbReference type="PIRSR" id="PIRSR602401-1"/>
    </source>
</evidence>
<dbReference type="InterPro" id="IPR002401">
    <property type="entry name" value="Cyt_P450_E_grp-I"/>
</dbReference>
<proteinExistence type="inferred from homology"/>
<protein>
    <recommendedName>
        <fullName evidence="18">Cytochrome P450</fullName>
    </recommendedName>
</protein>
<dbReference type="GO" id="GO:0005506">
    <property type="term" value="F:iron ion binding"/>
    <property type="evidence" value="ECO:0007669"/>
    <property type="project" value="InterPro"/>
</dbReference>
<comment type="subcellular location">
    <subcellularLocation>
        <location evidence="3">Endoplasmic reticulum membrane</location>
        <topology evidence="3">Peripheral membrane protein</topology>
    </subcellularLocation>
    <subcellularLocation>
        <location evidence="2">Microsome membrane</location>
        <topology evidence="2">Peripheral membrane protein</topology>
    </subcellularLocation>
</comment>
<evidence type="ECO:0000256" key="10">
    <source>
        <dbReference type="ARBA" id="ARBA00023004"/>
    </source>
</evidence>
<evidence type="ECO:0000256" key="14">
    <source>
        <dbReference type="RuleBase" id="RU000461"/>
    </source>
</evidence>
<dbReference type="Pfam" id="PF00067">
    <property type="entry name" value="p450"/>
    <property type="match status" value="1"/>
</dbReference>
<keyword evidence="8" id="KW-0492">Microsome</keyword>
<keyword evidence="15" id="KW-1133">Transmembrane helix</keyword>
<keyword evidence="7" id="KW-0256">Endoplasmic reticulum</keyword>
<keyword evidence="6 13" id="KW-0479">Metal-binding</keyword>
<evidence type="ECO:0000256" key="3">
    <source>
        <dbReference type="ARBA" id="ARBA00004406"/>
    </source>
</evidence>